<comment type="similarity">
    <text evidence="1">Belongs to the bacterial solute-binding protein 1 family.</text>
</comment>
<dbReference type="GO" id="GO:0015768">
    <property type="term" value="P:maltose transport"/>
    <property type="evidence" value="ECO:0007669"/>
    <property type="project" value="TreeGrafter"/>
</dbReference>
<evidence type="ECO:0000256" key="3">
    <source>
        <dbReference type="ARBA" id="ARBA00022729"/>
    </source>
</evidence>
<evidence type="ECO:0000256" key="1">
    <source>
        <dbReference type="ARBA" id="ARBA00008520"/>
    </source>
</evidence>
<accession>A0AAJ1QNU5</accession>
<keyword evidence="2" id="KW-0813">Transport</keyword>
<dbReference type="PANTHER" id="PTHR30061:SF50">
    <property type="entry name" value="MALTOSE_MALTODEXTRIN-BINDING PERIPLASMIC PROTEIN"/>
    <property type="match status" value="1"/>
</dbReference>
<dbReference type="Pfam" id="PF01547">
    <property type="entry name" value="SBP_bac_1"/>
    <property type="match status" value="1"/>
</dbReference>
<name>A0AAJ1QNU5_9BACI</name>
<comment type="caution">
    <text evidence="5">The sequence shown here is derived from an EMBL/GenBank/DDBJ whole genome shotgun (WGS) entry which is preliminary data.</text>
</comment>
<protein>
    <submittedName>
        <fullName evidence="5">ABC transporter substrate-binding protein</fullName>
    </submittedName>
</protein>
<keyword evidence="3 4" id="KW-0732">Signal</keyword>
<feature type="signal peptide" evidence="4">
    <location>
        <begin position="1"/>
        <end position="21"/>
    </location>
</feature>
<dbReference type="EMBL" id="JAUCFI010000003">
    <property type="protein sequence ID" value="MDM5284763.1"/>
    <property type="molecule type" value="Genomic_DNA"/>
</dbReference>
<evidence type="ECO:0000256" key="2">
    <source>
        <dbReference type="ARBA" id="ARBA00022448"/>
    </source>
</evidence>
<reference evidence="5" key="1">
    <citation type="submission" date="2023-06" db="EMBL/GenBank/DDBJ databases">
        <title>Comparative genomics of Bacillaceae isolates and their secondary metabolite potential.</title>
        <authorList>
            <person name="Song L."/>
            <person name="Nielsen L.J."/>
            <person name="Mohite O."/>
            <person name="Xu X."/>
            <person name="Weber T."/>
            <person name="Kovacs A.T."/>
        </authorList>
    </citation>
    <scope>NUCLEOTIDE SEQUENCE</scope>
    <source>
        <strain evidence="5">G1S1</strain>
    </source>
</reference>
<gene>
    <name evidence="5" type="ORF">QUF85_15855</name>
</gene>
<dbReference type="GO" id="GO:0055052">
    <property type="term" value="C:ATP-binding cassette (ABC) transporter complex, substrate-binding subunit-containing"/>
    <property type="evidence" value="ECO:0007669"/>
    <property type="project" value="TreeGrafter"/>
</dbReference>
<dbReference type="GO" id="GO:1901982">
    <property type="term" value="F:maltose binding"/>
    <property type="evidence" value="ECO:0007669"/>
    <property type="project" value="TreeGrafter"/>
</dbReference>
<evidence type="ECO:0000256" key="4">
    <source>
        <dbReference type="SAM" id="SignalP"/>
    </source>
</evidence>
<organism evidence="5 6">
    <name type="scientific">Peribacillus frigoritolerans</name>
    <dbReference type="NCBI Taxonomy" id="450367"/>
    <lineage>
        <taxon>Bacteria</taxon>
        <taxon>Bacillati</taxon>
        <taxon>Bacillota</taxon>
        <taxon>Bacilli</taxon>
        <taxon>Bacillales</taxon>
        <taxon>Bacillaceae</taxon>
        <taxon>Peribacillus</taxon>
    </lineage>
</organism>
<sequence>MMKNRFLSLLLIGAVSLLLFACQDVAPPEKTEKTERKITLDLRNPKVEISTQFEEMTRAYERENPHVNIRVHTVGGAMDDLADLKAEMATGTGPDIFTNSGYENAKLWRNYLEDLSGEPWINQAYKEALTPVTLDGKIYGMPVNLEGYGFIYNKDLFKQAGITEQPATLSELTAAAEKLQNAGITPFATGYYEDWKLGDHLMNVAFAQQKDTDAFIRNLNNGTEKISTNQTFKDLLALLDLTIKYGNDNPLSTDYTMEVNLFTSEKAAIIQQGNWIQPMIDQASPDMNIGFMPIPINDRPLKEALVVSVPNYWAVNKQSIPEKKKEAKKFLNWMVLSEQGKRFMTEEFKFIPAFKNIKTDDIGPLAKETLRNYKDGNTVPSNWFHFPVEIREEFGAATQLYVGKQLNRNQLLNEYQKSWERFSKE</sequence>
<dbReference type="Gene3D" id="3.40.190.10">
    <property type="entry name" value="Periplasmic binding protein-like II"/>
    <property type="match status" value="2"/>
</dbReference>
<dbReference type="PANTHER" id="PTHR30061">
    <property type="entry name" value="MALTOSE-BINDING PERIPLASMIC PROTEIN"/>
    <property type="match status" value="1"/>
</dbReference>
<dbReference type="Proteomes" id="UP001238973">
    <property type="component" value="Unassembled WGS sequence"/>
</dbReference>
<evidence type="ECO:0000313" key="6">
    <source>
        <dbReference type="Proteomes" id="UP001238973"/>
    </source>
</evidence>
<dbReference type="SUPFAM" id="SSF53850">
    <property type="entry name" value="Periplasmic binding protein-like II"/>
    <property type="match status" value="1"/>
</dbReference>
<proteinExistence type="inferred from homology"/>
<evidence type="ECO:0000313" key="5">
    <source>
        <dbReference type="EMBL" id="MDM5284763.1"/>
    </source>
</evidence>
<feature type="chain" id="PRO_5042533255" evidence="4">
    <location>
        <begin position="22"/>
        <end position="425"/>
    </location>
</feature>
<dbReference type="GO" id="GO:0042956">
    <property type="term" value="P:maltodextrin transmembrane transport"/>
    <property type="evidence" value="ECO:0007669"/>
    <property type="project" value="TreeGrafter"/>
</dbReference>
<dbReference type="AlphaFoldDB" id="A0AAJ1QNU5"/>
<dbReference type="PROSITE" id="PS51257">
    <property type="entry name" value="PROKAR_LIPOPROTEIN"/>
    <property type="match status" value="1"/>
</dbReference>
<dbReference type="InterPro" id="IPR006059">
    <property type="entry name" value="SBP"/>
</dbReference>